<name>A0A3A8A7F1_9HYPH</name>
<evidence type="ECO:0000313" key="8">
    <source>
        <dbReference type="Proteomes" id="UP000246132"/>
    </source>
</evidence>
<dbReference type="OrthoDB" id="9814546at2"/>
<evidence type="ECO:0000259" key="6">
    <source>
        <dbReference type="PROSITE" id="PS51123"/>
    </source>
</evidence>
<dbReference type="InterPro" id="IPR036737">
    <property type="entry name" value="OmpA-like_sf"/>
</dbReference>
<gene>
    <name evidence="7" type="ORF">DEM25_014695</name>
</gene>
<dbReference type="Pfam" id="PF00691">
    <property type="entry name" value="OmpA"/>
    <property type="match status" value="1"/>
</dbReference>
<reference evidence="7 8" key="1">
    <citation type="journal article" date="2018" name="Int. J. Syst. Bacteriol.">
        <title>Oceaniradius stylonemae gen. nov., sp. nov., isolated from a red alga, Stylonema cornu-cervi.</title>
        <authorList>
            <person name="Jeong S."/>
        </authorList>
    </citation>
    <scope>NUCLEOTIDE SEQUENCE [LARGE SCALE GENOMIC DNA]</scope>
    <source>
        <strain evidence="7 8">StC1</strain>
    </source>
</reference>
<dbReference type="Proteomes" id="UP000246132">
    <property type="component" value="Unassembled WGS sequence"/>
</dbReference>
<dbReference type="GO" id="GO:0009279">
    <property type="term" value="C:cell outer membrane"/>
    <property type="evidence" value="ECO:0007669"/>
    <property type="project" value="UniProtKB-SubCell"/>
</dbReference>
<proteinExistence type="predicted"/>
<evidence type="ECO:0000256" key="1">
    <source>
        <dbReference type="ARBA" id="ARBA00004442"/>
    </source>
</evidence>
<dbReference type="SUPFAM" id="SSF103088">
    <property type="entry name" value="OmpA-like"/>
    <property type="match status" value="1"/>
</dbReference>
<dbReference type="PRINTS" id="PR01021">
    <property type="entry name" value="OMPADOMAIN"/>
</dbReference>
<evidence type="ECO:0000256" key="4">
    <source>
        <dbReference type="PROSITE-ProRule" id="PRU00473"/>
    </source>
</evidence>
<keyword evidence="2 4" id="KW-0472">Membrane</keyword>
<dbReference type="PROSITE" id="PS51123">
    <property type="entry name" value="OMPA_2"/>
    <property type="match status" value="1"/>
</dbReference>
<organism evidence="7 8">
    <name type="scientific">Oceaniradius stylonematis</name>
    <dbReference type="NCBI Taxonomy" id="2184161"/>
    <lineage>
        <taxon>Bacteria</taxon>
        <taxon>Pseudomonadati</taxon>
        <taxon>Pseudomonadota</taxon>
        <taxon>Alphaproteobacteria</taxon>
        <taxon>Hyphomicrobiales</taxon>
        <taxon>Ahrensiaceae</taxon>
        <taxon>Oceaniradius</taxon>
    </lineage>
</organism>
<evidence type="ECO:0000256" key="3">
    <source>
        <dbReference type="ARBA" id="ARBA00023237"/>
    </source>
</evidence>
<evidence type="ECO:0000256" key="2">
    <source>
        <dbReference type="ARBA" id="ARBA00023136"/>
    </source>
</evidence>
<dbReference type="Gene3D" id="3.30.1330.60">
    <property type="entry name" value="OmpA-like domain"/>
    <property type="match status" value="1"/>
</dbReference>
<dbReference type="AlphaFoldDB" id="A0A3A8A7F1"/>
<dbReference type="InterPro" id="IPR006664">
    <property type="entry name" value="OMP_bac"/>
</dbReference>
<sequence length="270" mass="28398">MAASTIDTPVRWLRFTVDGPIGADAAWVYFAEAIAHGAVTPPDEEGRFTGIFQSGRADFIELRQDGSSVSGCYLDNGGRTNGTLSGAVDEGVARLNWTSDQGITGTALATIDSTGALAGVRYRQRSRSAWGGPPAPDGTTTPCSATEPANPIVTALEETGEARIYGIHFDHDSDVPKSSAAAALEQLAEALESAPELNVVIEGHTDADGEDSYNLDLSDRRARSVVAWLTERGIDADRLTPQGIGEAEPVASNDTADGKALNRRVDVVAR</sequence>
<feature type="domain" description="OmpA-like" evidence="6">
    <location>
        <begin position="156"/>
        <end position="270"/>
    </location>
</feature>
<dbReference type="InterPro" id="IPR006665">
    <property type="entry name" value="OmpA-like"/>
</dbReference>
<comment type="caution">
    <text evidence="7">The sequence shown here is derived from an EMBL/GenBank/DDBJ whole genome shotgun (WGS) entry which is preliminary data.</text>
</comment>
<accession>A0A3A8A7F1</accession>
<dbReference type="InterPro" id="IPR050330">
    <property type="entry name" value="Bact_OuterMem_StrucFunc"/>
</dbReference>
<evidence type="ECO:0000313" key="7">
    <source>
        <dbReference type="EMBL" id="RKF06135.1"/>
    </source>
</evidence>
<dbReference type="PANTHER" id="PTHR30329:SF21">
    <property type="entry name" value="LIPOPROTEIN YIAD-RELATED"/>
    <property type="match status" value="1"/>
</dbReference>
<keyword evidence="8" id="KW-1185">Reference proteome</keyword>
<protein>
    <submittedName>
        <fullName evidence="7">OmpA family protein</fullName>
    </submittedName>
</protein>
<dbReference type="PANTHER" id="PTHR30329">
    <property type="entry name" value="STATOR ELEMENT OF FLAGELLAR MOTOR COMPLEX"/>
    <property type="match status" value="1"/>
</dbReference>
<feature type="region of interest" description="Disordered" evidence="5">
    <location>
        <begin position="125"/>
        <end position="147"/>
    </location>
</feature>
<dbReference type="EMBL" id="QFWV02000008">
    <property type="protein sequence ID" value="RKF06135.1"/>
    <property type="molecule type" value="Genomic_DNA"/>
</dbReference>
<comment type="subcellular location">
    <subcellularLocation>
        <location evidence="1">Cell outer membrane</location>
    </subcellularLocation>
</comment>
<dbReference type="CDD" id="cd07185">
    <property type="entry name" value="OmpA_C-like"/>
    <property type="match status" value="1"/>
</dbReference>
<evidence type="ECO:0000256" key="5">
    <source>
        <dbReference type="SAM" id="MobiDB-lite"/>
    </source>
</evidence>
<keyword evidence="3" id="KW-0998">Cell outer membrane</keyword>